<dbReference type="Pfam" id="PF22200">
    <property type="entry name" value="ExsA_N"/>
    <property type="match status" value="1"/>
</dbReference>
<dbReference type="SUPFAM" id="SSF46689">
    <property type="entry name" value="Homeodomain-like"/>
    <property type="match status" value="2"/>
</dbReference>
<keyword evidence="2 5" id="KW-0238">DNA-binding</keyword>
<dbReference type="GO" id="GO:0003700">
    <property type="term" value="F:DNA-binding transcription factor activity"/>
    <property type="evidence" value="ECO:0007669"/>
    <property type="project" value="InterPro"/>
</dbReference>
<evidence type="ECO:0000256" key="2">
    <source>
        <dbReference type="ARBA" id="ARBA00023125"/>
    </source>
</evidence>
<dbReference type="Proteomes" id="UP000245535">
    <property type="component" value="Unassembled WGS sequence"/>
</dbReference>
<dbReference type="Pfam" id="PF12833">
    <property type="entry name" value="HTH_18"/>
    <property type="match status" value="1"/>
</dbReference>
<keyword evidence="6" id="KW-1185">Reference proteome</keyword>
<dbReference type="InterPro" id="IPR018062">
    <property type="entry name" value="HTH_AraC-typ_CS"/>
</dbReference>
<reference evidence="5 6" key="1">
    <citation type="submission" date="2018-03" db="EMBL/GenBank/DDBJ databases">
        <title>Genomic Encyclopedia of Archaeal and Bacterial Type Strains, Phase II (KMG-II): from individual species to whole genera.</title>
        <authorList>
            <person name="Goeker M."/>
        </authorList>
    </citation>
    <scope>NUCLEOTIDE SEQUENCE [LARGE SCALE GENOMIC DNA]</scope>
    <source>
        <strain evidence="5 6">DSM 28229</strain>
    </source>
</reference>
<dbReference type="PRINTS" id="PR00032">
    <property type="entry name" value="HTHARAC"/>
</dbReference>
<gene>
    <name evidence="5" type="ORF">BC781_102808</name>
</gene>
<dbReference type="AlphaFoldDB" id="A0A315ZDR3"/>
<dbReference type="PROSITE" id="PS01124">
    <property type="entry name" value="HTH_ARAC_FAMILY_2"/>
    <property type="match status" value="1"/>
</dbReference>
<dbReference type="InterPro" id="IPR018060">
    <property type="entry name" value="HTH_AraC"/>
</dbReference>
<keyword evidence="1" id="KW-0805">Transcription regulation</keyword>
<dbReference type="GO" id="GO:0043565">
    <property type="term" value="F:sequence-specific DNA binding"/>
    <property type="evidence" value="ECO:0007669"/>
    <property type="project" value="InterPro"/>
</dbReference>
<evidence type="ECO:0000259" key="4">
    <source>
        <dbReference type="PROSITE" id="PS01124"/>
    </source>
</evidence>
<dbReference type="PANTHER" id="PTHR43280:SF28">
    <property type="entry name" value="HTH-TYPE TRANSCRIPTIONAL ACTIVATOR RHAS"/>
    <property type="match status" value="1"/>
</dbReference>
<feature type="domain" description="HTH araC/xylS-type" evidence="4">
    <location>
        <begin position="180"/>
        <end position="278"/>
    </location>
</feature>
<dbReference type="PROSITE" id="PS00041">
    <property type="entry name" value="HTH_ARAC_FAMILY_1"/>
    <property type="match status" value="1"/>
</dbReference>
<name>A0A315ZDR3_SEDFL</name>
<dbReference type="PANTHER" id="PTHR43280">
    <property type="entry name" value="ARAC-FAMILY TRANSCRIPTIONAL REGULATOR"/>
    <property type="match status" value="1"/>
</dbReference>
<sequence>MEFKEQVITYKDKIVFIKLSMPNFNRTLKQYVEDEACFMFVNKGEVGVRSQDDYLKLNKDVGMLAKCLNYFFEPSNNKQVCDEGIESVGVFLYPSLVKDLFEFDLSTSNYNVPYNLKQVQIDRLLENYKESINILLDNPELADESIIKTKLKEFVLLVSKSSEAPSQLDFLAALFKPNEVAFKTTIQHNLYADLSLTELAALCHLSLSSFKRKFKEVFGESPKRYIAKKKVEKAATLLKANDLRVSDIAYEVGFDSMATFSRNFTNTYGVSPSEYRVS</sequence>
<evidence type="ECO:0000256" key="3">
    <source>
        <dbReference type="ARBA" id="ARBA00023163"/>
    </source>
</evidence>
<organism evidence="5 6">
    <name type="scientific">Sediminitomix flava</name>
    <dbReference type="NCBI Taxonomy" id="379075"/>
    <lineage>
        <taxon>Bacteria</taxon>
        <taxon>Pseudomonadati</taxon>
        <taxon>Bacteroidota</taxon>
        <taxon>Cytophagia</taxon>
        <taxon>Cytophagales</taxon>
        <taxon>Flammeovirgaceae</taxon>
        <taxon>Sediminitomix</taxon>
    </lineage>
</organism>
<dbReference type="EMBL" id="QGDO01000002">
    <property type="protein sequence ID" value="PWJ43259.1"/>
    <property type="molecule type" value="Genomic_DNA"/>
</dbReference>
<dbReference type="InterPro" id="IPR020449">
    <property type="entry name" value="Tscrpt_reg_AraC-type_HTH"/>
</dbReference>
<accession>A0A315ZDR3</accession>
<protein>
    <submittedName>
        <fullName evidence="5">AraC-like DNA-binding protein</fullName>
    </submittedName>
</protein>
<proteinExistence type="predicted"/>
<evidence type="ECO:0000313" key="5">
    <source>
        <dbReference type="EMBL" id="PWJ43259.1"/>
    </source>
</evidence>
<dbReference type="InterPro" id="IPR009057">
    <property type="entry name" value="Homeodomain-like_sf"/>
</dbReference>
<keyword evidence="3" id="KW-0804">Transcription</keyword>
<dbReference type="SMART" id="SM00342">
    <property type="entry name" value="HTH_ARAC"/>
    <property type="match status" value="1"/>
</dbReference>
<dbReference type="Gene3D" id="1.10.10.60">
    <property type="entry name" value="Homeodomain-like"/>
    <property type="match status" value="2"/>
</dbReference>
<evidence type="ECO:0000256" key="1">
    <source>
        <dbReference type="ARBA" id="ARBA00023015"/>
    </source>
</evidence>
<dbReference type="RefSeq" id="WP_211323744.1">
    <property type="nucleotide sequence ID" value="NZ_QGDO01000002.1"/>
</dbReference>
<evidence type="ECO:0000313" key="6">
    <source>
        <dbReference type="Proteomes" id="UP000245535"/>
    </source>
</evidence>
<comment type="caution">
    <text evidence="5">The sequence shown here is derived from an EMBL/GenBank/DDBJ whole genome shotgun (WGS) entry which is preliminary data.</text>
</comment>
<dbReference type="InterPro" id="IPR054015">
    <property type="entry name" value="ExsA-like_N"/>
</dbReference>